<evidence type="ECO:0000256" key="1">
    <source>
        <dbReference type="ARBA" id="ARBA00004871"/>
    </source>
</evidence>
<evidence type="ECO:0000256" key="3">
    <source>
        <dbReference type="ARBA" id="ARBA00022605"/>
    </source>
</evidence>
<dbReference type="InterPro" id="IPR046346">
    <property type="entry name" value="Aminoacid_DH-like_N_sf"/>
</dbReference>
<dbReference type="GO" id="GO:0019632">
    <property type="term" value="P:shikimate metabolic process"/>
    <property type="evidence" value="ECO:0007669"/>
    <property type="project" value="InterPro"/>
</dbReference>
<dbReference type="GO" id="GO:0050661">
    <property type="term" value="F:NADP binding"/>
    <property type="evidence" value="ECO:0007669"/>
    <property type="project" value="InterPro"/>
</dbReference>
<feature type="binding site" evidence="8">
    <location>
        <begin position="23"/>
        <end position="25"/>
    </location>
    <ligand>
        <name>shikimate</name>
        <dbReference type="ChEBI" id="CHEBI:36208"/>
    </ligand>
</feature>
<comment type="subunit">
    <text evidence="8">Homodimer.</text>
</comment>
<feature type="domain" description="SDH C-terminal" evidence="11">
    <location>
        <begin position="248"/>
        <end position="278"/>
    </location>
</feature>
<dbReference type="EMBL" id="JACHHP010000002">
    <property type="protein sequence ID" value="MBB5207412.1"/>
    <property type="molecule type" value="Genomic_DNA"/>
</dbReference>
<dbReference type="InterPro" id="IPR041121">
    <property type="entry name" value="SDH_C"/>
</dbReference>
<keyword evidence="5 8" id="KW-0560">Oxidoreductase</keyword>
<dbReference type="PANTHER" id="PTHR21089:SF1">
    <property type="entry name" value="BIFUNCTIONAL 3-DEHYDROQUINATE DEHYDRATASE_SHIKIMATE DEHYDROGENASE, CHLOROPLASTIC"/>
    <property type="match status" value="1"/>
</dbReference>
<feature type="binding site" evidence="8">
    <location>
        <begin position="159"/>
        <end position="164"/>
    </location>
    <ligand>
        <name>NADP(+)</name>
        <dbReference type="ChEBI" id="CHEBI:58349"/>
    </ligand>
</feature>
<dbReference type="PANTHER" id="PTHR21089">
    <property type="entry name" value="SHIKIMATE DEHYDROGENASE"/>
    <property type="match status" value="1"/>
</dbReference>
<evidence type="ECO:0000256" key="8">
    <source>
        <dbReference type="HAMAP-Rule" id="MF_00222"/>
    </source>
</evidence>
<dbReference type="AlphaFoldDB" id="A0A7W8FYH8"/>
<protein>
    <recommendedName>
        <fullName evidence="2 8">Shikimate dehydrogenase (NADP(+))</fullName>
        <shortName evidence="8">SDH</shortName>
        <ecNumber evidence="2 8">1.1.1.25</ecNumber>
    </recommendedName>
</protein>
<dbReference type="UniPathway" id="UPA00053">
    <property type="reaction ID" value="UER00087"/>
</dbReference>
<comment type="catalytic activity">
    <reaction evidence="7 8">
        <text>shikimate + NADP(+) = 3-dehydroshikimate + NADPH + H(+)</text>
        <dbReference type="Rhea" id="RHEA:17737"/>
        <dbReference type="ChEBI" id="CHEBI:15378"/>
        <dbReference type="ChEBI" id="CHEBI:16630"/>
        <dbReference type="ChEBI" id="CHEBI:36208"/>
        <dbReference type="ChEBI" id="CHEBI:57783"/>
        <dbReference type="ChEBI" id="CHEBI:58349"/>
        <dbReference type="EC" id="1.1.1.25"/>
    </reaction>
</comment>
<keyword evidence="6 8" id="KW-0057">Aromatic amino acid biosynthesis</keyword>
<dbReference type="RefSeq" id="WP_183959972.1">
    <property type="nucleotide sequence ID" value="NZ_JACHHP010000002.1"/>
</dbReference>
<feature type="binding site" evidence="8">
    <location>
        <position position="110"/>
    </location>
    <ligand>
        <name>shikimate</name>
        <dbReference type="ChEBI" id="CHEBI:36208"/>
    </ligand>
</feature>
<dbReference type="SUPFAM" id="SSF53223">
    <property type="entry name" value="Aminoacid dehydrogenase-like, N-terminal domain"/>
    <property type="match status" value="1"/>
</dbReference>
<evidence type="ECO:0000256" key="6">
    <source>
        <dbReference type="ARBA" id="ARBA00023141"/>
    </source>
</evidence>
<dbReference type="NCBIfam" id="NF001310">
    <property type="entry name" value="PRK00258.1-2"/>
    <property type="match status" value="1"/>
</dbReference>
<dbReference type="SUPFAM" id="SSF51735">
    <property type="entry name" value="NAD(P)-binding Rossmann-fold domains"/>
    <property type="match status" value="1"/>
</dbReference>
<evidence type="ECO:0000313" key="12">
    <source>
        <dbReference type="EMBL" id="MBB5207412.1"/>
    </source>
</evidence>
<feature type="domain" description="Shikimate dehydrogenase substrate binding N-terminal" evidence="10">
    <location>
        <begin position="15"/>
        <end position="97"/>
    </location>
</feature>
<dbReference type="Gene3D" id="3.40.50.720">
    <property type="entry name" value="NAD(P)-binding Rossmann-like Domain"/>
    <property type="match status" value="1"/>
</dbReference>
<sequence>MQQAHSLSGTPRYAVFGQPIAHSQSPAIHRHFADQFGIVLRYDAIEAAPAQFADVLAQFAHGGGIGANVTLPLKELAASLCAELGDAARIAGTVNTLTRLGDGWRGDNTDGDGLVRDITDHLGQDLRGRRTLLLGAGGAARGVAPALLDAGIDELVIANRTPERADALADRIGQPDRAHSRYWADLAHAGAFDLIVNATSAGRGSAALALPSSLLGARCLCYDLSYGEAATGFLAWARSGGALQAVDGLGMLIEQAASAFERWHGQRPDTAPVHAALRARAAALHTAD</sequence>
<feature type="binding site" evidence="8">
    <location>
        <position position="226"/>
    </location>
    <ligand>
        <name>shikimate</name>
        <dbReference type="ChEBI" id="CHEBI:36208"/>
    </ligand>
</feature>
<evidence type="ECO:0000256" key="2">
    <source>
        <dbReference type="ARBA" id="ARBA00012962"/>
    </source>
</evidence>
<dbReference type="CDD" id="cd01065">
    <property type="entry name" value="NAD_bind_Shikimate_DH"/>
    <property type="match status" value="1"/>
</dbReference>
<keyword evidence="3 8" id="KW-0028">Amino-acid biosynthesis</keyword>
<reference evidence="12 13" key="1">
    <citation type="submission" date="2020-08" db="EMBL/GenBank/DDBJ databases">
        <title>Genomic Encyclopedia of Type Strains, Phase IV (KMG-IV): sequencing the most valuable type-strain genomes for metagenomic binning, comparative biology and taxonomic classification.</title>
        <authorList>
            <person name="Goeker M."/>
        </authorList>
    </citation>
    <scope>NUCLEOTIDE SEQUENCE [LARGE SCALE GENOMIC DNA]</scope>
    <source>
        <strain evidence="12 13">DSM 24163</strain>
    </source>
</reference>
<feature type="active site" description="Proton acceptor" evidence="8">
    <location>
        <position position="74"/>
    </location>
</feature>
<feature type="binding site" evidence="8">
    <location>
        <position position="248"/>
    </location>
    <ligand>
        <name>NADP(+)</name>
        <dbReference type="ChEBI" id="CHEBI:58349"/>
    </ligand>
</feature>
<evidence type="ECO:0000256" key="4">
    <source>
        <dbReference type="ARBA" id="ARBA00022857"/>
    </source>
</evidence>
<evidence type="ECO:0000259" key="10">
    <source>
        <dbReference type="Pfam" id="PF08501"/>
    </source>
</evidence>
<dbReference type="InterPro" id="IPR011342">
    <property type="entry name" value="Shikimate_DH"/>
</dbReference>
<comment type="caution">
    <text evidence="12">The sequence shown here is derived from an EMBL/GenBank/DDBJ whole genome shotgun (WGS) entry which is preliminary data.</text>
</comment>
<dbReference type="GO" id="GO:0009423">
    <property type="term" value="P:chorismate biosynthetic process"/>
    <property type="evidence" value="ECO:0007669"/>
    <property type="project" value="UniProtKB-UniRule"/>
</dbReference>
<evidence type="ECO:0000259" key="9">
    <source>
        <dbReference type="Pfam" id="PF01488"/>
    </source>
</evidence>
<comment type="similarity">
    <text evidence="8">Belongs to the shikimate dehydrogenase family.</text>
</comment>
<evidence type="ECO:0000256" key="7">
    <source>
        <dbReference type="ARBA" id="ARBA00049442"/>
    </source>
</evidence>
<evidence type="ECO:0000256" key="5">
    <source>
        <dbReference type="ARBA" id="ARBA00023002"/>
    </source>
</evidence>
<dbReference type="GO" id="GO:0004764">
    <property type="term" value="F:shikimate 3-dehydrogenase (NADP+) activity"/>
    <property type="evidence" value="ECO:0007669"/>
    <property type="project" value="UniProtKB-UniRule"/>
</dbReference>
<dbReference type="InterPro" id="IPR036291">
    <property type="entry name" value="NAD(P)-bd_dom_sf"/>
</dbReference>
<keyword evidence="4 8" id="KW-0521">NADP</keyword>
<accession>A0A7W8FYH8</accession>
<dbReference type="InterPro" id="IPR022893">
    <property type="entry name" value="Shikimate_DH_fam"/>
</dbReference>
<dbReference type="Pfam" id="PF08501">
    <property type="entry name" value="Shikimate_dh_N"/>
    <property type="match status" value="1"/>
</dbReference>
<feature type="binding site" evidence="8">
    <location>
        <position position="86"/>
    </location>
    <ligand>
        <name>NADP(+)</name>
        <dbReference type="ChEBI" id="CHEBI:58349"/>
    </ligand>
</feature>
<dbReference type="HAMAP" id="MF_00222">
    <property type="entry name" value="Shikimate_DH_AroE"/>
    <property type="match status" value="1"/>
</dbReference>
<dbReference type="InterPro" id="IPR013708">
    <property type="entry name" value="Shikimate_DH-bd_N"/>
</dbReference>
<feature type="domain" description="Quinate/shikimate 5-dehydrogenase/glutamyl-tRNA reductase" evidence="9">
    <location>
        <begin position="123"/>
        <end position="201"/>
    </location>
</feature>
<name>A0A7W8FYH8_9GAMM</name>
<feature type="binding site" evidence="8">
    <location>
        <position position="224"/>
    </location>
    <ligand>
        <name>NADP(+)</name>
        <dbReference type="ChEBI" id="CHEBI:58349"/>
    </ligand>
</feature>
<dbReference type="Gene3D" id="3.40.50.10860">
    <property type="entry name" value="Leucine Dehydrogenase, chain A, domain 1"/>
    <property type="match status" value="1"/>
</dbReference>
<feature type="binding site" evidence="8">
    <location>
        <begin position="135"/>
        <end position="139"/>
    </location>
    <ligand>
        <name>NADP(+)</name>
        <dbReference type="ChEBI" id="CHEBI:58349"/>
    </ligand>
</feature>
<dbReference type="NCBIfam" id="TIGR00507">
    <property type="entry name" value="aroE"/>
    <property type="match status" value="1"/>
</dbReference>
<feature type="binding site" evidence="8">
    <location>
        <position position="255"/>
    </location>
    <ligand>
        <name>shikimate</name>
        <dbReference type="ChEBI" id="CHEBI:36208"/>
    </ligand>
</feature>
<dbReference type="Pfam" id="PF01488">
    <property type="entry name" value="Shikimate_DH"/>
    <property type="match status" value="1"/>
</dbReference>
<proteinExistence type="inferred from homology"/>
<dbReference type="InterPro" id="IPR006151">
    <property type="entry name" value="Shikm_DH/Glu-tRNA_Rdtase"/>
</dbReference>
<dbReference type="GO" id="GO:0009073">
    <property type="term" value="P:aromatic amino acid family biosynthetic process"/>
    <property type="evidence" value="ECO:0007669"/>
    <property type="project" value="UniProtKB-KW"/>
</dbReference>
<comment type="pathway">
    <text evidence="1 8">Metabolic intermediate biosynthesis; chorismate biosynthesis; chorismate from D-erythrose 4-phosphate and phosphoenolpyruvate: step 4/7.</text>
</comment>
<gene>
    <name evidence="8" type="primary">aroE</name>
    <name evidence="12" type="ORF">HNQ52_000941</name>
</gene>
<evidence type="ECO:0000259" key="11">
    <source>
        <dbReference type="Pfam" id="PF18317"/>
    </source>
</evidence>
<dbReference type="GO" id="GO:0008652">
    <property type="term" value="P:amino acid biosynthetic process"/>
    <property type="evidence" value="ECO:0007669"/>
    <property type="project" value="UniProtKB-KW"/>
</dbReference>
<feature type="binding site" evidence="8">
    <location>
        <position position="95"/>
    </location>
    <ligand>
        <name>shikimate</name>
        <dbReference type="ChEBI" id="CHEBI:36208"/>
    </ligand>
</feature>
<dbReference type="GO" id="GO:0005829">
    <property type="term" value="C:cytosol"/>
    <property type="evidence" value="ECO:0007669"/>
    <property type="project" value="TreeGrafter"/>
</dbReference>
<dbReference type="Pfam" id="PF18317">
    <property type="entry name" value="SDH_C"/>
    <property type="match status" value="1"/>
</dbReference>
<dbReference type="EC" id="1.1.1.25" evidence="2 8"/>
<organism evidence="12 13">
    <name type="scientific">Chiayiivirga flava</name>
    <dbReference type="NCBI Taxonomy" id="659595"/>
    <lineage>
        <taxon>Bacteria</taxon>
        <taxon>Pseudomonadati</taxon>
        <taxon>Pseudomonadota</taxon>
        <taxon>Gammaproteobacteria</taxon>
        <taxon>Lysobacterales</taxon>
        <taxon>Lysobacteraceae</taxon>
        <taxon>Chiayiivirga</taxon>
    </lineage>
</organism>
<dbReference type="Proteomes" id="UP000521199">
    <property type="component" value="Unassembled WGS sequence"/>
</dbReference>
<evidence type="ECO:0000313" key="13">
    <source>
        <dbReference type="Proteomes" id="UP000521199"/>
    </source>
</evidence>
<keyword evidence="13" id="KW-1185">Reference proteome</keyword>
<comment type="function">
    <text evidence="8">Involved in the biosynthesis of the chorismate, which leads to the biosynthesis of aromatic amino acids. Catalyzes the reversible NADPH linked reduction of 3-dehydroshikimate (DHSA) to yield shikimate (SA).</text>
</comment>
<feature type="binding site" evidence="8">
    <location>
        <position position="70"/>
    </location>
    <ligand>
        <name>shikimate</name>
        <dbReference type="ChEBI" id="CHEBI:36208"/>
    </ligand>
</feature>